<dbReference type="EMBL" id="CM055096">
    <property type="protein sequence ID" value="KAJ7556119.1"/>
    <property type="molecule type" value="Genomic_DNA"/>
</dbReference>
<keyword evidence="2" id="KW-1185">Reference proteome</keyword>
<evidence type="ECO:0000313" key="2">
    <source>
        <dbReference type="Proteomes" id="UP001162992"/>
    </source>
</evidence>
<accession>A0ACC2DPJ3</accession>
<gene>
    <name evidence="1" type="ORF">O6H91_05G069500</name>
</gene>
<sequence>MVLQKLNSLESESDGNYRFNFRAFSFDYSSFNRKGKWEVGHEGLPNIGQNSQVGISRVKLEDQQESKIKVLDPGSKFVCQWNEYFVMSCWISIFIDPLFFYLPIVTDDICITIQEHLAIVVTVVRTITDAFYLFHMVLQFRTGFVARSSQVFGKGDLVVDIAQIAKKYMLKNFWVDLFSILPLPQFCLWIVIPIVEGPTADNTKNAIRFIILVQYIPRLLRIYPLTSKMVNSTGLVTETAWAGAAYNLVLFMLASHVIGACWYLFAIERQDTCWQKQCDLENASSTLKCKLDYLDCGSQHNSLALARSLWLKSTQISQACSGSADNSVFNFGIYGDALSNNILTCKIFFTKYWYCLWWGLRNLSSLGQNLFTSTFVGEIIFAIIIAIVGLVLFALLIGNMQTYLQSLTVRLEEMRVKRRDAEQWMKHRQLPSNLRNRVRRYEQQKWVANRGVDEEALIESLPLDLRRDIKRHLCLDLVRRVPFFNKMDEMLLDAICERLKSTLSTEGTFIVREGDPVSEMLFIIRGSLESITTDGGRTGFLNYSVLGQGDFCGEELLSWALLPKSRNLPSSTRTVKALMEVEAFALSAEDLKFVAGQFRRLHSKQLQHTFRYYSQQWRTWAALYIQSAWRRFQRKKVADMQQQAKYSSWQESDSVPQKSGTISLGATLLASRFAVNAMRGVQKLRSMRAAEMSACLAKLTKPSEPNFAVEDDE</sequence>
<name>A0ACC2DPJ3_DIPCM</name>
<comment type="caution">
    <text evidence="1">The sequence shown here is derived from an EMBL/GenBank/DDBJ whole genome shotgun (WGS) entry which is preliminary data.</text>
</comment>
<reference evidence="2" key="1">
    <citation type="journal article" date="2024" name="Proc. Natl. Acad. Sci. U.S.A.">
        <title>Extraordinary preservation of gene collinearity over three hundred million years revealed in homosporous lycophytes.</title>
        <authorList>
            <person name="Li C."/>
            <person name="Wickell D."/>
            <person name="Kuo L.Y."/>
            <person name="Chen X."/>
            <person name="Nie B."/>
            <person name="Liao X."/>
            <person name="Peng D."/>
            <person name="Ji J."/>
            <person name="Jenkins J."/>
            <person name="Williams M."/>
            <person name="Shu S."/>
            <person name="Plott C."/>
            <person name="Barry K."/>
            <person name="Rajasekar S."/>
            <person name="Grimwood J."/>
            <person name="Han X."/>
            <person name="Sun S."/>
            <person name="Hou Z."/>
            <person name="He W."/>
            <person name="Dai G."/>
            <person name="Sun C."/>
            <person name="Schmutz J."/>
            <person name="Leebens-Mack J.H."/>
            <person name="Li F.W."/>
            <person name="Wang L."/>
        </authorList>
    </citation>
    <scope>NUCLEOTIDE SEQUENCE [LARGE SCALE GENOMIC DNA]</scope>
    <source>
        <strain evidence="2">cv. PW_Plant_1</strain>
    </source>
</reference>
<proteinExistence type="predicted"/>
<organism evidence="1 2">
    <name type="scientific">Diphasiastrum complanatum</name>
    <name type="common">Issler's clubmoss</name>
    <name type="synonym">Lycopodium complanatum</name>
    <dbReference type="NCBI Taxonomy" id="34168"/>
    <lineage>
        <taxon>Eukaryota</taxon>
        <taxon>Viridiplantae</taxon>
        <taxon>Streptophyta</taxon>
        <taxon>Embryophyta</taxon>
        <taxon>Tracheophyta</taxon>
        <taxon>Lycopodiopsida</taxon>
        <taxon>Lycopodiales</taxon>
        <taxon>Lycopodiaceae</taxon>
        <taxon>Lycopodioideae</taxon>
        <taxon>Diphasiastrum</taxon>
    </lineage>
</organism>
<evidence type="ECO:0000313" key="1">
    <source>
        <dbReference type="EMBL" id="KAJ7556119.1"/>
    </source>
</evidence>
<dbReference type="Proteomes" id="UP001162992">
    <property type="component" value="Chromosome 5"/>
</dbReference>
<protein>
    <submittedName>
        <fullName evidence="1">Uncharacterized protein</fullName>
    </submittedName>
</protein>